<feature type="domain" description="VOC" evidence="1">
    <location>
        <begin position="2"/>
        <end position="116"/>
    </location>
</feature>
<dbReference type="RefSeq" id="WP_084090793.1">
    <property type="nucleotide sequence ID" value="NZ_FWXD01000011.1"/>
</dbReference>
<evidence type="ECO:0000259" key="1">
    <source>
        <dbReference type="PROSITE" id="PS51819"/>
    </source>
</evidence>
<evidence type="ECO:0000313" key="3">
    <source>
        <dbReference type="Proteomes" id="UP000192761"/>
    </source>
</evidence>
<accession>A0A1W1XPB5</accession>
<dbReference type="Gene3D" id="3.10.180.10">
    <property type="entry name" value="2,3-Dihydroxybiphenyl 1,2-Dioxygenase, domain 1"/>
    <property type="match status" value="1"/>
</dbReference>
<gene>
    <name evidence="2" type="ORF">SAMN02745857_02142</name>
</gene>
<dbReference type="PANTHER" id="PTHR41294:SF1">
    <property type="entry name" value="CADMIUM-INDUCED PROTEIN CADI"/>
    <property type="match status" value="1"/>
</dbReference>
<protein>
    <submittedName>
        <fullName evidence="2">Glyoxalase-like domain-containing protein</fullName>
    </submittedName>
</protein>
<dbReference type="SUPFAM" id="SSF54593">
    <property type="entry name" value="Glyoxalase/Bleomycin resistance protein/Dihydroxybiphenyl dioxygenase"/>
    <property type="match status" value="1"/>
</dbReference>
<evidence type="ECO:0000313" key="2">
    <source>
        <dbReference type="EMBL" id="SMC25361.1"/>
    </source>
</evidence>
<dbReference type="InterPro" id="IPR029068">
    <property type="entry name" value="Glyas_Bleomycin-R_OHBP_Dase"/>
</dbReference>
<dbReference type="InterPro" id="IPR037523">
    <property type="entry name" value="VOC_core"/>
</dbReference>
<organism evidence="2 3">
    <name type="scientific">Andreprevotia lacus DSM 23236</name>
    <dbReference type="NCBI Taxonomy" id="1121001"/>
    <lineage>
        <taxon>Bacteria</taxon>
        <taxon>Pseudomonadati</taxon>
        <taxon>Pseudomonadota</taxon>
        <taxon>Betaproteobacteria</taxon>
        <taxon>Neisseriales</taxon>
        <taxon>Chitinibacteraceae</taxon>
        <taxon>Andreprevotia</taxon>
    </lineage>
</organism>
<dbReference type="GO" id="GO:0046686">
    <property type="term" value="P:response to cadmium ion"/>
    <property type="evidence" value="ECO:0007669"/>
    <property type="project" value="TreeGrafter"/>
</dbReference>
<dbReference type="EMBL" id="FWXD01000011">
    <property type="protein sequence ID" value="SMC25361.1"/>
    <property type="molecule type" value="Genomic_DNA"/>
</dbReference>
<sequence length="157" mass="16999">MKRFHVHISVEQLDESIRFYSALFDTPPTLQHPDYAKWQLDDPRVNFAISQRGSSAGLDHLGLQVDSADELAALHQRLQAADISTVSEPGTSCCYAESDKHWITDPSGIAWEGFHTLGSIPTFRQEAQVAGTTCCAPAAPAIKTTPAQRCAPGSGCC</sequence>
<dbReference type="InterPro" id="IPR052393">
    <property type="entry name" value="Cadmium-induced_rsp"/>
</dbReference>
<dbReference type="InterPro" id="IPR049789">
    <property type="entry name" value="ArsI/CadI-like"/>
</dbReference>
<dbReference type="InterPro" id="IPR004360">
    <property type="entry name" value="Glyas_Fos-R_dOase_dom"/>
</dbReference>
<dbReference type="STRING" id="1121001.SAMN02745857_02142"/>
<name>A0A1W1XPB5_9NEIS</name>
<reference evidence="2 3" key="1">
    <citation type="submission" date="2017-04" db="EMBL/GenBank/DDBJ databases">
        <authorList>
            <person name="Afonso C.L."/>
            <person name="Miller P.J."/>
            <person name="Scott M.A."/>
            <person name="Spackman E."/>
            <person name="Goraichik I."/>
            <person name="Dimitrov K.M."/>
            <person name="Suarez D.L."/>
            <person name="Swayne D.E."/>
        </authorList>
    </citation>
    <scope>NUCLEOTIDE SEQUENCE [LARGE SCALE GENOMIC DNA]</scope>
    <source>
        <strain evidence="2 3">DSM 23236</strain>
    </source>
</reference>
<dbReference type="AlphaFoldDB" id="A0A1W1XPB5"/>
<dbReference type="PANTHER" id="PTHR41294">
    <property type="entry name" value="CADMIUM-INDUCED PROTEIN CADI"/>
    <property type="match status" value="1"/>
</dbReference>
<dbReference type="Pfam" id="PF00903">
    <property type="entry name" value="Glyoxalase"/>
    <property type="match status" value="1"/>
</dbReference>
<proteinExistence type="predicted"/>
<dbReference type="Proteomes" id="UP000192761">
    <property type="component" value="Unassembled WGS sequence"/>
</dbReference>
<dbReference type="OrthoDB" id="9789608at2"/>
<keyword evidence="3" id="KW-1185">Reference proteome</keyword>
<dbReference type="NCBIfam" id="NF041414">
    <property type="entry name" value="ArsI_CadI_VOC"/>
    <property type="match status" value="1"/>
</dbReference>
<dbReference type="PROSITE" id="PS51819">
    <property type="entry name" value="VOC"/>
    <property type="match status" value="1"/>
</dbReference>